<accession>A0A0A8YS58</accession>
<evidence type="ECO:0000313" key="1">
    <source>
        <dbReference type="EMBL" id="JAD29749.1"/>
    </source>
</evidence>
<protein>
    <submittedName>
        <fullName evidence="1">Uncharacterized protein</fullName>
    </submittedName>
</protein>
<proteinExistence type="predicted"/>
<reference evidence="1" key="1">
    <citation type="submission" date="2014-09" db="EMBL/GenBank/DDBJ databases">
        <authorList>
            <person name="Magalhaes I.L.F."/>
            <person name="Oliveira U."/>
            <person name="Santos F.R."/>
            <person name="Vidigal T.H.D.A."/>
            <person name="Brescovit A.D."/>
            <person name="Santos A.J."/>
        </authorList>
    </citation>
    <scope>NUCLEOTIDE SEQUENCE</scope>
    <source>
        <tissue evidence="1">Shoot tissue taken approximately 20 cm above the soil surface</tissue>
    </source>
</reference>
<reference evidence="1" key="2">
    <citation type="journal article" date="2015" name="Data Brief">
        <title>Shoot transcriptome of the giant reed, Arundo donax.</title>
        <authorList>
            <person name="Barrero R.A."/>
            <person name="Guerrero F.D."/>
            <person name="Moolhuijzen P."/>
            <person name="Goolsby J.A."/>
            <person name="Tidwell J."/>
            <person name="Bellgard S.E."/>
            <person name="Bellgard M.I."/>
        </authorList>
    </citation>
    <scope>NUCLEOTIDE SEQUENCE</scope>
    <source>
        <tissue evidence="1">Shoot tissue taken approximately 20 cm above the soil surface</tissue>
    </source>
</reference>
<dbReference type="AlphaFoldDB" id="A0A0A8YS58"/>
<sequence>MFIVLCLIYLATFTAFMQRILLLEMLPAQKYSKD</sequence>
<name>A0A0A8YS58_ARUDO</name>
<organism evidence="1">
    <name type="scientific">Arundo donax</name>
    <name type="common">Giant reed</name>
    <name type="synonym">Donax arundinaceus</name>
    <dbReference type="NCBI Taxonomy" id="35708"/>
    <lineage>
        <taxon>Eukaryota</taxon>
        <taxon>Viridiplantae</taxon>
        <taxon>Streptophyta</taxon>
        <taxon>Embryophyta</taxon>
        <taxon>Tracheophyta</taxon>
        <taxon>Spermatophyta</taxon>
        <taxon>Magnoliopsida</taxon>
        <taxon>Liliopsida</taxon>
        <taxon>Poales</taxon>
        <taxon>Poaceae</taxon>
        <taxon>PACMAD clade</taxon>
        <taxon>Arundinoideae</taxon>
        <taxon>Arundineae</taxon>
        <taxon>Arundo</taxon>
    </lineage>
</organism>
<dbReference type="EMBL" id="GBRH01268146">
    <property type="protein sequence ID" value="JAD29749.1"/>
    <property type="molecule type" value="Transcribed_RNA"/>
</dbReference>